<evidence type="ECO:0008006" key="5">
    <source>
        <dbReference type="Google" id="ProtNLM"/>
    </source>
</evidence>
<feature type="signal peptide" evidence="2">
    <location>
        <begin position="1"/>
        <end position="33"/>
    </location>
</feature>
<comment type="caution">
    <text evidence="3">The sequence shown here is derived from an EMBL/GenBank/DDBJ whole genome shotgun (WGS) entry which is preliminary data.</text>
</comment>
<sequence>MRFRMTPTAAGPRLGAILTSLVLLALSPNVGFADTGGESSQTSQADSSKSVVNRLIEQLGSETYATRVRARESLARLGLQAFDELHLAQYHPDNEIAMTARHLVSSLLVSWSKPSDPDEVRDILHEYGAQSVDERRSRIVRLAELPERAGLQALVRLTRFETSLDLSRVAALAVMQQDSSYAVEQQKQDAQQIREGLSHSDRAAATWLIAYANDLQNGTYDAARWSEIVAEQRRQLDTASNQQTTRDSVLELVRVCVRHAWLSDKVDDALMLAKANLDLIPPTTRDLTEACRWAIENGLHPIVIELQKRHLQMFDSQPMLLYSAAEAIKAEGDSGRAQLLADQAIEIRPFPSDAAERETISPNELEEIAQTHREIAQELQKRGLYEWAEREYRGIIDHLEMDASPSVSARDLLATMLADLERHQDVVDLLTPLINRIESDDQLKNRLNALRFSYDEMRSNIQWHSGLLKIEQGDREAAKPLLVKALRLRPENIDILISMFRLDQNDPDWTETVDLLLTQNVQRAKQEIASIEVMMKQQARFQPRGYDLAQALNQYAWLVSNTKGDYEQALRFSLKSIELLPNDSALLDTCARCYFAVGDYKNAVATQRKAVRLTPHSPPMIRQLEEFEAKLEAETR</sequence>
<feature type="repeat" description="TPR" evidence="1">
    <location>
        <begin position="459"/>
        <end position="492"/>
    </location>
</feature>
<dbReference type="InterPro" id="IPR019734">
    <property type="entry name" value="TPR_rpt"/>
</dbReference>
<gene>
    <name evidence="3" type="ORF">GCM10023156_68710</name>
</gene>
<dbReference type="SUPFAM" id="SSF48452">
    <property type="entry name" value="TPR-like"/>
    <property type="match status" value="1"/>
</dbReference>
<protein>
    <recommendedName>
        <fullName evidence="5">Tetratricopeptide repeat protein</fullName>
    </recommendedName>
</protein>
<dbReference type="Pfam" id="PF13181">
    <property type="entry name" value="TPR_8"/>
    <property type="match status" value="2"/>
</dbReference>
<evidence type="ECO:0000313" key="3">
    <source>
        <dbReference type="EMBL" id="GAA4472386.1"/>
    </source>
</evidence>
<dbReference type="InterPro" id="IPR011990">
    <property type="entry name" value="TPR-like_helical_dom_sf"/>
</dbReference>
<evidence type="ECO:0000256" key="2">
    <source>
        <dbReference type="SAM" id="SignalP"/>
    </source>
</evidence>
<evidence type="ECO:0000256" key="1">
    <source>
        <dbReference type="PROSITE-ProRule" id="PRU00339"/>
    </source>
</evidence>
<dbReference type="EMBL" id="BAABGA010000120">
    <property type="protein sequence ID" value="GAA4472386.1"/>
    <property type="molecule type" value="Genomic_DNA"/>
</dbReference>
<name>A0ABP8NTE7_9BACT</name>
<dbReference type="Gene3D" id="1.25.40.10">
    <property type="entry name" value="Tetratricopeptide repeat domain"/>
    <property type="match status" value="2"/>
</dbReference>
<dbReference type="Proteomes" id="UP001500840">
    <property type="component" value="Unassembled WGS sequence"/>
</dbReference>
<dbReference type="PROSITE" id="PS50005">
    <property type="entry name" value="TPR"/>
    <property type="match status" value="2"/>
</dbReference>
<feature type="repeat" description="TPR" evidence="1">
    <location>
        <begin position="584"/>
        <end position="617"/>
    </location>
</feature>
<dbReference type="RefSeq" id="WP_345328284.1">
    <property type="nucleotide sequence ID" value="NZ_BAABGA010000120.1"/>
</dbReference>
<feature type="chain" id="PRO_5045045566" description="Tetratricopeptide repeat protein" evidence="2">
    <location>
        <begin position="34"/>
        <end position="636"/>
    </location>
</feature>
<keyword evidence="1" id="KW-0802">TPR repeat</keyword>
<proteinExistence type="predicted"/>
<evidence type="ECO:0000313" key="4">
    <source>
        <dbReference type="Proteomes" id="UP001500840"/>
    </source>
</evidence>
<keyword evidence="4" id="KW-1185">Reference proteome</keyword>
<reference evidence="4" key="1">
    <citation type="journal article" date="2019" name="Int. J. Syst. Evol. Microbiol.">
        <title>The Global Catalogue of Microorganisms (GCM) 10K type strain sequencing project: providing services to taxonomists for standard genome sequencing and annotation.</title>
        <authorList>
            <consortium name="The Broad Institute Genomics Platform"/>
            <consortium name="The Broad Institute Genome Sequencing Center for Infectious Disease"/>
            <person name="Wu L."/>
            <person name="Ma J."/>
        </authorList>
    </citation>
    <scope>NUCLEOTIDE SEQUENCE [LARGE SCALE GENOMIC DNA]</scope>
    <source>
        <strain evidence="4">JCM 17759</strain>
    </source>
</reference>
<keyword evidence="2" id="KW-0732">Signal</keyword>
<accession>A0ABP8NTE7</accession>
<organism evidence="3 4">
    <name type="scientific">Novipirellula rosea</name>
    <dbReference type="NCBI Taxonomy" id="1031540"/>
    <lineage>
        <taxon>Bacteria</taxon>
        <taxon>Pseudomonadati</taxon>
        <taxon>Planctomycetota</taxon>
        <taxon>Planctomycetia</taxon>
        <taxon>Pirellulales</taxon>
        <taxon>Pirellulaceae</taxon>
        <taxon>Novipirellula</taxon>
    </lineage>
</organism>